<feature type="domain" description="REase associating with pPIWI RE" evidence="2">
    <location>
        <begin position="259"/>
        <end position="375"/>
    </location>
</feature>
<evidence type="ECO:0008006" key="6">
    <source>
        <dbReference type="Google" id="ProtNLM"/>
    </source>
</evidence>
<gene>
    <name evidence="4" type="ORF">AB0A76_25875</name>
</gene>
<evidence type="ECO:0000259" key="3">
    <source>
        <dbReference type="Pfam" id="PF18156"/>
    </source>
</evidence>
<dbReference type="Pfam" id="PF18154">
    <property type="entry name" value="pPIWI_RE_REase"/>
    <property type="match status" value="1"/>
</dbReference>
<evidence type="ECO:0000313" key="5">
    <source>
        <dbReference type="Proteomes" id="UP001551210"/>
    </source>
</evidence>
<feature type="region of interest" description="Disordered" evidence="1">
    <location>
        <begin position="374"/>
        <end position="425"/>
    </location>
</feature>
<keyword evidence="5" id="KW-1185">Reference proteome</keyword>
<reference evidence="4 5" key="1">
    <citation type="submission" date="2024-06" db="EMBL/GenBank/DDBJ databases">
        <title>The Natural Products Discovery Center: Release of the First 8490 Sequenced Strains for Exploring Actinobacteria Biosynthetic Diversity.</title>
        <authorList>
            <person name="Kalkreuter E."/>
            <person name="Kautsar S.A."/>
            <person name="Yang D."/>
            <person name="Bader C.D."/>
            <person name="Teijaro C.N."/>
            <person name="Fluegel L."/>
            <person name="Davis C.M."/>
            <person name="Simpson J.R."/>
            <person name="Lauterbach L."/>
            <person name="Steele A.D."/>
            <person name="Gui C."/>
            <person name="Meng S."/>
            <person name="Li G."/>
            <person name="Viehrig K."/>
            <person name="Ye F."/>
            <person name="Su P."/>
            <person name="Kiefer A.F."/>
            <person name="Nichols A."/>
            <person name="Cepeda A.J."/>
            <person name="Yan W."/>
            <person name="Fan B."/>
            <person name="Jiang Y."/>
            <person name="Adhikari A."/>
            <person name="Zheng C.-J."/>
            <person name="Schuster L."/>
            <person name="Cowan T.M."/>
            <person name="Smanski M.J."/>
            <person name="Chevrette M.G."/>
            <person name="De Carvalho L.P.S."/>
            <person name="Shen B."/>
        </authorList>
    </citation>
    <scope>NUCLEOTIDE SEQUENCE [LARGE SCALE GENOMIC DNA]</scope>
    <source>
        <strain evidence="4 5">NPDC045705</strain>
    </source>
</reference>
<feature type="domain" description="pPIWI-RE three-gene island" evidence="3">
    <location>
        <begin position="18"/>
        <end position="162"/>
    </location>
</feature>
<accession>A0ABV3D2B5</accession>
<proteinExistence type="predicted"/>
<comment type="caution">
    <text evidence="4">The sequence shown here is derived from an EMBL/GenBank/DDBJ whole genome shotgun (WGS) entry which is preliminary data.</text>
</comment>
<organism evidence="4 5">
    <name type="scientific">Streptomyces exfoliatus</name>
    <name type="common">Streptomyces hydrogenans</name>
    <dbReference type="NCBI Taxonomy" id="1905"/>
    <lineage>
        <taxon>Bacteria</taxon>
        <taxon>Bacillati</taxon>
        <taxon>Actinomycetota</taxon>
        <taxon>Actinomycetes</taxon>
        <taxon>Kitasatosporales</taxon>
        <taxon>Streptomycetaceae</taxon>
        <taxon>Streptomyces</taxon>
    </lineage>
</organism>
<evidence type="ECO:0000259" key="2">
    <source>
        <dbReference type="Pfam" id="PF18154"/>
    </source>
</evidence>
<feature type="compositionally biased region" description="Polar residues" evidence="1">
    <location>
        <begin position="401"/>
        <end position="414"/>
    </location>
</feature>
<dbReference type="InterPro" id="IPR040828">
    <property type="entry name" value="pPIWI_RE_REase"/>
</dbReference>
<protein>
    <recommendedName>
        <fullName evidence="6">REase associating with pPIWI RE domain-containing protein</fullName>
    </recommendedName>
</protein>
<dbReference type="EMBL" id="JBEZAM010000045">
    <property type="protein sequence ID" value="MEU7296597.1"/>
    <property type="molecule type" value="Genomic_DNA"/>
</dbReference>
<dbReference type="Proteomes" id="UP001551210">
    <property type="component" value="Unassembled WGS sequence"/>
</dbReference>
<dbReference type="RefSeq" id="WP_359212761.1">
    <property type="nucleotide sequence ID" value="NZ_JBEZAM010000045.1"/>
</dbReference>
<dbReference type="InterPro" id="IPR041191">
    <property type="entry name" value="pPIWI_RE_Y"/>
</dbReference>
<name>A0ABV3D2B5_STREX</name>
<sequence length="425" mass="47528">MTDRQLVPDWLSNPDVVLLRDVATAVLHLAAVDRLDSFSLPYPATAQRAVNALVLQCLRNGSKPPAGVPEMLRWARARPLGSWPLDRLPTHLFDAVDRLIDEDSGEPTQLCHELAVQGYGDSTGRQYDRLVIHEALRSCRAMSAPESYTAFRRLLVTRPVLTEEDWAEVSTDLFLDPVRFLIEEIYAPVPLGFRRGGSYLCCHRCLTLLHPVSDTEWWCERDQCRYRGPAPHGRELVASEVGDLRQLRKPLRQFVTGPGQAETSLERELRALGLTVEMWPGFDAYDLRITFPDGHVWAVDVKDWAHPAFLGRSATAVRSEPPYDEACWVVPGFRVRARRDYLDIYAKERGEEAGGLRLLTDDQLKRAARLRLSGRRGADSSIGPHPTDLVPPPRTNRRTGHTASSPTGEHTTPTDGAGKDGANHA</sequence>
<evidence type="ECO:0000256" key="1">
    <source>
        <dbReference type="SAM" id="MobiDB-lite"/>
    </source>
</evidence>
<dbReference type="Pfam" id="PF18156">
    <property type="entry name" value="pPIWI_RE_Y"/>
    <property type="match status" value="1"/>
</dbReference>
<evidence type="ECO:0000313" key="4">
    <source>
        <dbReference type="EMBL" id="MEU7296597.1"/>
    </source>
</evidence>